<dbReference type="PIRSF" id="PIRSF006487">
    <property type="entry name" value="GcvT"/>
    <property type="match status" value="1"/>
</dbReference>
<reference evidence="5" key="1">
    <citation type="submission" date="2016-10" db="EMBL/GenBank/DDBJ databases">
        <authorList>
            <person name="Varghese N."/>
            <person name="Submissions S."/>
        </authorList>
    </citation>
    <scope>NUCLEOTIDE SEQUENCE [LARGE SCALE GENOMIC DNA]</scope>
    <source>
        <strain evidence="5">CGMCC 1.10118</strain>
    </source>
</reference>
<dbReference type="Pfam" id="PF01571">
    <property type="entry name" value="GCV_T"/>
    <property type="match status" value="1"/>
</dbReference>
<dbReference type="InterPro" id="IPR013977">
    <property type="entry name" value="GcvT_C"/>
</dbReference>
<protein>
    <submittedName>
        <fullName evidence="4">Vanillate/3-O-methylgallate O-demethylase</fullName>
    </submittedName>
</protein>
<evidence type="ECO:0000313" key="5">
    <source>
        <dbReference type="Proteomes" id="UP000199170"/>
    </source>
</evidence>
<dbReference type="SUPFAM" id="SSF101790">
    <property type="entry name" value="Aminomethyltransferase beta-barrel domain"/>
    <property type="match status" value="1"/>
</dbReference>
<dbReference type="Gene3D" id="3.30.1360.120">
    <property type="entry name" value="Probable tRNA modification gtpase trme, domain 1"/>
    <property type="match status" value="1"/>
</dbReference>
<feature type="domain" description="Aminomethyltransferase C-terminal" evidence="3">
    <location>
        <begin position="363"/>
        <end position="428"/>
    </location>
</feature>
<proteinExistence type="predicted"/>
<dbReference type="Proteomes" id="UP000199170">
    <property type="component" value="Unassembled WGS sequence"/>
</dbReference>
<dbReference type="STRING" id="660517.SAMN04487946_1116"/>
<gene>
    <name evidence="4" type="ORF">SAMN04487946_1116</name>
</gene>
<keyword evidence="4" id="KW-0808">Transferase</keyword>
<keyword evidence="5" id="KW-1185">Reference proteome</keyword>
<dbReference type="EMBL" id="FNPB01000011">
    <property type="protein sequence ID" value="SDY31402.1"/>
    <property type="molecule type" value="Genomic_DNA"/>
</dbReference>
<accession>A0A1H3IUM6</accession>
<evidence type="ECO:0000256" key="1">
    <source>
        <dbReference type="PIRSR" id="PIRSR006487-1"/>
    </source>
</evidence>
<dbReference type="Pfam" id="PF08669">
    <property type="entry name" value="GCV_T_C"/>
    <property type="match status" value="1"/>
</dbReference>
<keyword evidence="4" id="KW-0489">Methyltransferase</keyword>
<sequence length="442" mass="50250">MSEHNNRSLPTVEELRENQTDYHVGWRKREFSGWVDEQVSWKETCYIGDWSFLPEARLKGPDAEKLLSELSVNTFDDFAIGQAKHVIQCNEQGLIVAEGLLMRLDEDEYSLSANPAFWTGYKLAQSDYDASWKTVDTFNFQVQGPNSLKVLEELVDGSLRDIDFIHFADVTIEDQKVTAIQGNRNVTAIRMGMAGEAGFELQGPAEYADEVWNAVVEAGEEYGLEQLGARTVMINHLEACFPTRGRDYLPAIYHSGMEEFNQWKLENGGGYTGIVGIAGSFESDEITDYYRNPVEMGWKRNVALDHDFIGKEALAEEVENPTREMVTLEWNSEDVNDVSASLYRDETPYQPMDMPTEQKWNMRADKVLSDGELVGIATSRGYSYYFRKMLSLCTIDAEYSDPGTEVTVIWGDPDQRQKEIRATVAPAPYKEDKRRTNLNEFA</sequence>
<dbReference type="AlphaFoldDB" id="A0A1H3IUM6"/>
<dbReference type="InterPro" id="IPR028896">
    <property type="entry name" value="GcvT/YgfZ/DmdA"/>
</dbReference>
<dbReference type="RefSeq" id="WP_089768461.1">
    <property type="nucleotide sequence ID" value="NZ_FNPB01000011.1"/>
</dbReference>
<evidence type="ECO:0000259" key="3">
    <source>
        <dbReference type="Pfam" id="PF08669"/>
    </source>
</evidence>
<dbReference type="PANTHER" id="PTHR43757">
    <property type="entry name" value="AMINOMETHYLTRANSFERASE"/>
    <property type="match status" value="1"/>
</dbReference>
<dbReference type="PANTHER" id="PTHR43757:SF2">
    <property type="entry name" value="AMINOMETHYLTRANSFERASE, MITOCHONDRIAL"/>
    <property type="match status" value="1"/>
</dbReference>
<dbReference type="GO" id="GO:0032259">
    <property type="term" value="P:methylation"/>
    <property type="evidence" value="ECO:0007669"/>
    <property type="project" value="UniProtKB-KW"/>
</dbReference>
<dbReference type="GO" id="GO:0008168">
    <property type="term" value="F:methyltransferase activity"/>
    <property type="evidence" value="ECO:0007669"/>
    <property type="project" value="UniProtKB-KW"/>
</dbReference>
<feature type="binding site" evidence="1">
    <location>
        <position position="200"/>
    </location>
    <ligand>
        <name>substrate</name>
    </ligand>
</feature>
<dbReference type="InterPro" id="IPR006222">
    <property type="entry name" value="GCVT_N"/>
</dbReference>
<dbReference type="OrthoDB" id="349923at2157"/>
<name>A0A1H3IUM6_9EURY</name>
<dbReference type="InterPro" id="IPR029043">
    <property type="entry name" value="GcvT/YgfZ_C"/>
</dbReference>
<dbReference type="InterPro" id="IPR027266">
    <property type="entry name" value="TrmE/GcvT-like"/>
</dbReference>
<dbReference type="SUPFAM" id="SSF103025">
    <property type="entry name" value="Folate-binding domain"/>
    <property type="match status" value="1"/>
</dbReference>
<evidence type="ECO:0000259" key="2">
    <source>
        <dbReference type="Pfam" id="PF01571"/>
    </source>
</evidence>
<feature type="domain" description="GCVT N-terminal" evidence="2">
    <location>
        <begin position="28"/>
        <end position="249"/>
    </location>
</feature>
<evidence type="ECO:0000313" key="4">
    <source>
        <dbReference type="EMBL" id="SDY31402.1"/>
    </source>
</evidence>
<organism evidence="4 5">
    <name type="scientific">Halobellus clavatus</name>
    <dbReference type="NCBI Taxonomy" id="660517"/>
    <lineage>
        <taxon>Archaea</taxon>
        <taxon>Methanobacteriati</taxon>
        <taxon>Methanobacteriota</taxon>
        <taxon>Stenosarchaea group</taxon>
        <taxon>Halobacteria</taxon>
        <taxon>Halobacteriales</taxon>
        <taxon>Haloferacaceae</taxon>
        <taxon>Halobellus</taxon>
    </lineage>
</organism>